<dbReference type="AlphaFoldDB" id="A0A060X1Y0"/>
<keyword evidence="5 13" id="KW-0732">Signal</keyword>
<organism evidence="14 15">
    <name type="scientific">Oncorhynchus mykiss</name>
    <name type="common">Rainbow trout</name>
    <name type="synonym">Salmo gairdneri</name>
    <dbReference type="NCBI Taxonomy" id="8022"/>
    <lineage>
        <taxon>Eukaryota</taxon>
        <taxon>Metazoa</taxon>
        <taxon>Chordata</taxon>
        <taxon>Craniata</taxon>
        <taxon>Vertebrata</taxon>
        <taxon>Euteleostomi</taxon>
        <taxon>Actinopterygii</taxon>
        <taxon>Neopterygii</taxon>
        <taxon>Teleostei</taxon>
        <taxon>Protacanthopterygii</taxon>
        <taxon>Salmoniformes</taxon>
        <taxon>Salmonidae</taxon>
        <taxon>Salmoninae</taxon>
        <taxon>Oncorhynchus</taxon>
    </lineage>
</organism>
<keyword evidence="10 12" id="KW-0449">Lipoprotein</keyword>
<name>A0A060X1Y0_ONCMY</name>
<evidence type="ECO:0000256" key="10">
    <source>
        <dbReference type="ARBA" id="ARBA00023288"/>
    </source>
</evidence>
<dbReference type="GO" id="GO:0090263">
    <property type="term" value="P:positive regulation of canonical Wnt signaling pathway"/>
    <property type="evidence" value="ECO:0007669"/>
    <property type="project" value="TreeGrafter"/>
</dbReference>
<dbReference type="Proteomes" id="UP000193380">
    <property type="component" value="Unassembled WGS sequence"/>
</dbReference>
<dbReference type="InterPro" id="IPR001863">
    <property type="entry name" value="Glypican"/>
</dbReference>
<proteinExistence type="inferred from homology"/>
<evidence type="ECO:0000256" key="8">
    <source>
        <dbReference type="ARBA" id="ARBA00023180"/>
    </source>
</evidence>
<keyword evidence="8" id="KW-0325">Glycoprotein</keyword>
<protein>
    <recommendedName>
        <fullName evidence="16">Glypican-3 beta subunit</fullName>
    </recommendedName>
</protein>
<dbReference type="PANTHER" id="PTHR10822">
    <property type="entry name" value="GLYPICAN"/>
    <property type="match status" value="1"/>
</dbReference>
<evidence type="ECO:0000256" key="11">
    <source>
        <dbReference type="RuleBase" id="RU003518"/>
    </source>
</evidence>
<evidence type="ECO:0008006" key="16">
    <source>
        <dbReference type="Google" id="ProtNLM"/>
    </source>
</evidence>
<keyword evidence="6 12" id="KW-0654">Proteoglycan</keyword>
<reference evidence="14" key="1">
    <citation type="journal article" date="2014" name="Nat. Commun.">
        <title>The rainbow trout genome provides novel insights into evolution after whole-genome duplication in vertebrates.</title>
        <authorList>
            <person name="Berthelot C."/>
            <person name="Brunet F."/>
            <person name="Chalopin D."/>
            <person name="Juanchich A."/>
            <person name="Bernard M."/>
            <person name="Noel B."/>
            <person name="Bento P."/>
            <person name="Da Silva C."/>
            <person name="Labadie K."/>
            <person name="Alberti A."/>
            <person name="Aury J.M."/>
            <person name="Louis A."/>
            <person name="Dehais P."/>
            <person name="Bardou P."/>
            <person name="Montfort J."/>
            <person name="Klopp C."/>
            <person name="Cabau C."/>
            <person name="Gaspin C."/>
            <person name="Thorgaard G.H."/>
            <person name="Boussaha M."/>
            <person name="Quillet E."/>
            <person name="Guyomard R."/>
            <person name="Galiana D."/>
            <person name="Bobe J."/>
            <person name="Volff J.N."/>
            <person name="Genet C."/>
            <person name="Wincker P."/>
            <person name="Jaillon O."/>
            <person name="Roest Crollius H."/>
            <person name="Guiguen Y."/>
        </authorList>
    </citation>
    <scope>NUCLEOTIDE SEQUENCE [LARGE SCALE GENOMIC DNA]</scope>
</reference>
<evidence type="ECO:0000256" key="9">
    <source>
        <dbReference type="ARBA" id="ARBA00023207"/>
    </source>
</evidence>
<dbReference type="GO" id="GO:0005576">
    <property type="term" value="C:extracellular region"/>
    <property type="evidence" value="ECO:0007669"/>
    <property type="project" value="TreeGrafter"/>
</dbReference>
<dbReference type="EMBL" id="FR904738">
    <property type="protein sequence ID" value="CDQ70875.1"/>
    <property type="molecule type" value="Genomic_DNA"/>
</dbReference>
<dbReference type="GO" id="GO:0009986">
    <property type="term" value="C:cell surface"/>
    <property type="evidence" value="ECO:0007669"/>
    <property type="project" value="TreeGrafter"/>
</dbReference>
<evidence type="ECO:0000256" key="12">
    <source>
        <dbReference type="RuleBase" id="RU003519"/>
    </source>
</evidence>
<evidence type="ECO:0000313" key="15">
    <source>
        <dbReference type="Proteomes" id="UP000193380"/>
    </source>
</evidence>
<keyword evidence="3" id="KW-1003">Cell membrane</keyword>
<dbReference type="GO" id="GO:0098552">
    <property type="term" value="C:side of membrane"/>
    <property type="evidence" value="ECO:0007669"/>
    <property type="project" value="UniProtKB-KW"/>
</dbReference>
<dbReference type="PaxDb" id="8022-A0A060X1Y0"/>
<reference evidence="14" key="2">
    <citation type="submission" date="2014-03" db="EMBL/GenBank/DDBJ databases">
        <authorList>
            <person name="Genoscope - CEA"/>
        </authorList>
    </citation>
    <scope>NUCLEOTIDE SEQUENCE</scope>
</reference>
<feature type="chain" id="PRO_5001590126" description="Glypican-3 beta subunit" evidence="13">
    <location>
        <begin position="30"/>
        <end position="143"/>
    </location>
</feature>
<dbReference type="GO" id="GO:0005886">
    <property type="term" value="C:plasma membrane"/>
    <property type="evidence" value="ECO:0007669"/>
    <property type="project" value="UniProtKB-SubCell"/>
</dbReference>
<keyword evidence="9 12" id="KW-0357">Heparan sulfate</keyword>
<accession>A0A060X1Y0</accession>
<dbReference type="Pfam" id="PF01153">
    <property type="entry name" value="Glypican"/>
    <property type="match status" value="1"/>
</dbReference>
<evidence type="ECO:0000256" key="3">
    <source>
        <dbReference type="ARBA" id="ARBA00022475"/>
    </source>
</evidence>
<feature type="signal peptide" evidence="13">
    <location>
        <begin position="1"/>
        <end position="29"/>
    </location>
</feature>
<evidence type="ECO:0000256" key="1">
    <source>
        <dbReference type="ARBA" id="ARBA00004609"/>
    </source>
</evidence>
<evidence type="ECO:0000256" key="13">
    <source>
        <dbReference type="SAM" id="SignalP"/>
    </source>
</evidence>
<evidence type="ECO:0000256" key="2">
    <source>
        <dbReference type="ARBA" id="ARBA00010260"/>
    </source>
</evidence>
<sequence>MFRAICTRVNFCWIWLAVLFLLKVEDVGAYSCHEVKTAFQVRQIGPLKWVPETPGTDVDLLVCKHQGPSCCTRKMEESYQEAVRRETLQNVRSYSFELKYLISGHATAFQGKERGESGMGWEGLLGNGVIVGQCLFCTAHYPP</sequence>
<keyword evidence="7 12" id="KW-0472">Membrane</keyword>
<dbReference type="GO" id="GO:1905475">
    <property type="term" value="P:regulation of protein localization to membrane"/>
    <property type="evidence" value="ECO:0007669"/>
    <property type="project" value="TreeGrafter"/>
</dbReference>
<keyword evidence="4 12" id="KW-0336">GPI-anchor</keyword>
<gene>
    <name evidence="14" type="ORF">GSONMT00040312001</name>
</gene>
<dbReference type="GO" id="GO:0016477">
    <property type="term" value="P:cell migration"/>
    <property type="evidence" value="ECO:0007669"/>
    <property type="project" value="TreeGrafter"/>
</dbReference>
<comment type="similarity">
    <text evidence="2 11">Belongs to the glypican family.</text>
</comment>
<comment type="function">
    <text evidence="12">Cell surface proteoglycan.</text>
</comment>
<evidence type="ECO:0000256" key="7">
    <source>
        <dbReference type="ARBA" id="ARBA00023136"/>
    </source>
</evidence>
<evidence type="ECO:0000256" key="4">
    <source>
        <dbReference type="ARBA" id="ARBA00022622"/>
    </source>
</evidence>
<comment type="subcellular location">
    <subcellularLocation>
        <location evidence="1 12">Cell membrane</location>
        <topology evidence="1 12">Lipid-anchor</topology>
        <topology evidence="1 12">GPI-anchor</topology>
    </subcellularLocation>
</comment>
<dbReference type="PANTHER" id="PTHR10822:SF19">
    <property type="entry name" value="GLYPICAN-5"/>
    <property type="match status" value="1"/>
</dbReference>
<dbReference type="STRING" id="8022.A0A060X1Y0"/>
<evidence type="ECO:0000256" key="6">
    <source>
        <dbReference type="ARBA" id="ARBA00022974"/>
    </source>
</evidence>
<evidence type="ECO:0000256" key="5">
    <source>
        <dbReference type="ARBA" id="ARBA00022729"/>
    </source>
</evidence>
<evidence type="ECO:0000313" key="14">
    <source>
        <dbReference type="EMBL" id="CDQ70875.1"/>
    </source>
</evidence>